<organism evidence="2 3">
    <name type="scientific">Blyttiomyces helicus</name>
    <dbReference type="NCBI Taxonomy" id="388810"/>
    <lineage>
        <taxon>Eukaryota</taxon>
        <taxon>Fungi</taxon>
        <taxon>Fungi incertae sedis</taxon>
        <taxon>Chytridiomycota</taxon>
        <taxon>Chytridiomycota incertae sedis</taxon>
        <taxon>Chytridiomycetes</taxon>
        <taxon>Chytridiomycetes incertae sedis</taxon>
        <taxon>Blyttiomyces</taxon>
    </lineage>
</organism>
<evidence type="ECO:0000313" key="2">
    <source>
        <dbReference type="EMBL" id="RKO92259.1"/>
    </source>
</evidence>
<proteinExistence type="predicted"/>
<protein>
    <submittedName>
        <fullName evidence="2">Uncharacterized protein</fullName>
    </submittedName>
</protein>
<sequence length="175" mass="19169">MSESDDRRDRRQTTNSLLTQSAPTVPLPWGKGRQKDSWTVLKLGPLYLSEVRGGAILRTGATIIPTLRLNHQYAGTSLTLFIDRVHRTESGTEGIFGVQAKKARTLMGPGSGWVTGDRLPANYPAPCHWKKSIATPTTGSCEPEQKAGGCTPVRESNHHEDWNQPQGPSTLITPR</sequence>
<dbReference type="AlphaFoldDB" id="A0A4P9WHF9"/>
<feature type="region of interest" description="Disordered" evidence="1">
    <location>
        <begin position="136"/>
        <end position="175"/>
    </location>
</feature>
<name>A0A4P9WHF9_9FUNG</name>
<evidence type="ECO:0000313" key="3">
    <source>
        <dbReference type="Proteomes" id="UP000269721"/>
    </source>
</evidence>
<dbReference type="EMBL" id="KZ994714">
    <property type="protein sequence ID" value="RKO92259.1"/>
    <property type="molecule type" value="Genomic_DNA"/>
</dbReference>
<feature type="compositionally biased region" description="Polar residues" evidence="1">
    <location>
        <begin position="163"/>
        <end position="175"/>
    </location>
</feature>
<accession>A0A4P9WHF9</accession>
<feature type="compositionally biased region" description="Basic and acidic residues" evidence="1">
    <location>
        <begin position="1"/>
        <end position="12"/>
    </location>
</feature>
<keyword evidence="3" id="KW-1185">Reference proteome</keyword>
<feature type="compositionally biased region" description="Polar residues" evidence="1">
    <location>
        <begin position="13"/>
        <end position="23"/>
    </location>
</feature>
<reference evidence="3" key="1">
    <citation type="journal article" date="2018" name="Nat. Microbiol.">
        <title>Leveraging single-cell genomics to expand the fungal tree of life.</title>
        <authorList>
            <person name="Ahrendt S.R."/>
            <person name="Quandt C.A."/>
            <person name="Ciobanu D."/>
            <person name="Clum A."/>
            <person name="Salamov A."/>
            <person name="Andreopoulos B."/>
            <person name="Cheng J.F."/>
            <person name="Woyke T."/>
            <person name="Pelin A."/>
            <person name="Henrissat B."/>
            <person name="Reynolds N.K."/>
            <person name="Benny G.L."/>
            <person name="Smith M.E."/>
            <person name="James T.Y."/>
            <person name="Grigoriev I.V."/>
        </authorList>
    </citation>
    <scope>NUCLEOTIDE SEQUENCE [LARGE SCALE GENOMIC DNA]</scope>
</reference>
<gene>
    <name evidence="2" type="ORF">BDK51DRAFT_27611</name>
</gene>
<feature type="region of interest" description="Disordered" evidence="1">
    <location>
        <begin position="1"/>
        <end position="30"/>
    </location>
</feature>
<dbReference type="Proteomes" id="UP000269721">
    <property type="component" value="Unassembled WGS sequence"/>
</dbReference>
<evidence type="ECO:0000256" key="1">
    <source>
        <dbReference type="SAM" id="MobiDB-lite"/>
    </source>
</evidence>